<evidence type="ECO:0000256" key="1">
    <source>
        <dbReference type="SAM" id="Coils"/>
    </source>
</evidence>
<name>A0ABV2KVM7_9BACI</name>
<proteinExistence type="predicted"/>
<comment type="caution">
    <text evidence="2">The sequence shown here is derived from an EMBL/GenBank/DDBJ whole genome shotgun (WGS) entry which is preliminary data.</text>
</comment>
<dbReference type="RefSeq" id="WP_354220234.1">
    <property type="nucleotide sequence ID" value="NZ_JBEPMX010000008.1"/>
</dbReference>
<feature type="coiled-coil region" evidence="1">
    <location>
        <begin position="4"/>
        <end position="75"/>
    </location>
</feature>
<keyword evidence="1" id="KW-0175">Coiled coil</keyword>
<evidence type="ECO:0000313" key="3">
    <source>
        <dbReference type="Proteomes" id="UP001549167"/>
    </source>
</evidence>
<reference evidence="2 3" key="1">
    <citation type="submission" date="2024-06" db="EMBL/GenBank/DDBJ databases">
        <title>Genomic Encyclopedia of Type Strains, Phase IV (KMG-IV): sequencing the most valuable type-strain genomes for metagenomic binning, comparative biology and taxonomic classification.</title>
        <authorList>
            <person name="Goeker M."/>
        </authorList>
    </citation>
    <scope>NUCLEOTIDE SEQUENCE [LARGE SCALE GENOMIC DNA]</scope>
    <source>
        <strain evidence="2 3">DSM 23520</strain>
    </source>
</reference>
<keyword evidence="3" id="KW-1185">Reference proteome</keyword>
<sequence length="200" mass="23042">MKYSKQLQDQIKKFETELEKVNEKKEKSEAKLNEQIDKVAQLEQQLNETEDVDEKLQLEEELDKAKRKQKMLADDVAKKSTSKQLDELRNDIIDKASKEIKAQRDQFAKEAVKKIKQANHEQLKAARSIHENYEAGVGAHEDLARKLGSDYFKVTAGGDLMIGNKYIYSQTVPVVEIASDKQLLRVMKGKERYDVTDDEI</sequence>
<dbReference type="Proteomes" id="UP001549167">
    <property type="component" value="Unassembled WGS sequence"/>
</dbReference>
<protein>
    <submittedName>
        <fullName evidence="2">Chromosome segregation ATPase</fullName>
    </submittedName>
</protein>
<evidence type="ECO:0000313" key="2">
    <source>
        <dbReference type="EMBL" id="MET3683648.1"/>
    </source>
</evidence>
<organism evidence="2 3">
    <name type="scientific">Alkalibacillus flavidus</name>
    <dbReference type="NCBI Taxonomy" id="546021"/>
    <lineage>
        <taxon>Bacteria</taxon>
        <taxon>Bacillati</taxon>
        <taxon>Bacillota</taxon>
        <taxon>Bacilli</taxon>
        <taxon>Bacillales</taxon>
        <taxon>Bacillaceae</taxon>
        <taxon>Alkalibacillus</taxon>
    </lineage>
</organism>
<dbReference type="EMBL" id="JBEPMX010000008">
    <property type="protein sequence ID" value="MET3683648.1"/>
    <property type="molecule type" value="Genomic_DNA"/>
</dbReference>
<accession>A0ABV2KVM7</accession>
<gene>
    <name evidence="2" type="ORF">ABID56_001757</name>
</gene>